<dbReference type="EMBL" id="JBEPCU010000775">
    <property type="protein sequence ID" value="MER6981482.1"/>
    <property type="molecule type" value="Genomic_DNA"/>
</dbReference>
<evidence type="ECO:0000313" key="3">
    <source>
        <dbReference type="Proteomes" id="UP001458415"/>
    </source>
</evidence>
<dbReference type="PANTHER" id="PTHR43805">
    <property type="entry name" value="GLYCEROPHOSPHORYL DIESTER PHOSPHODIESTERASE"/>
    <property type="match status" value="1"/>
</dbReference>
<sequence length="255" mass="28188">MSTSVRHPFLDHPGPIAFAHRGGAADGLENTAAQFRRAVELGYRYIETDVHATADGRLVAFHDATLDRVTDGAGLIADLPWEDVRQARVAGREPVPLFEELLETFPEVRWNVDVKAEPALRPLLDLIGRTGAWERVCVGSFSEARLVRAVRLAGPRLATSYGTRGVLALRLRSWGVPAALRRSAVAAQVPVSQSGVRVVDPLFVRAAHARGLHVHVWTINEPERMHRLLDLGVDGIMTDHIDTLRKVMEERGTWV</sequence>
<dbReference type="Pfam" id="PF03009">
    <property type="entry name" value="GDPD"/>
    <property type="match status" value="1"/>
</dbReference>
<dbReference type="InterPro" id="IPR030395">
    <property type="entry name" value="GP_PDE_dom"/>
</dbReference>
<dbReference type="PANTHER" id="PTHR43805:SF1">
    <property type="entry name" value="GP-PDE DOMAIN-CONTAINING PROTEIN"/>
    <property type="match status" value="1"/>
</dbReference>
<accession>A0ABV1WBE9</accession>
<dbReference type="Proteomes" id="UP001458415">
    <property type="component" value="Unassembled WGS sequence"/>
</dbReference>
<comment type="caution">
    <text evidence="2">The sequence shown here is derived from an EMBL/GenBank/DDBJ whole genome shotgun (WGS) entry which is preliminary data.</text>
</comment>
<reference evidence="2 3" key="1">
    <citation type="submission" date="2024-06" db="EMBL/GenBank/DDBJ databases">
        <title>The Natural Products Discovery Center: Release of the First 8490 Sequenced Strains for Exploring Actinobacteria Biosynthetic Diversity.</title>
        <authorList>
            <person name="Kalkreuter E."/>
            <person name="Kautsar S.A."/>
            <person name="Yang D."/>
            <person name="Bader C.D."/>
            <person name="Teijaro C.N."/>
            <person name="Fluegel L."/>
            <person name="Davis C.M."/>
            <person name="Simpson J.R."/>
            <person name="Lauterbach L."/>
            <person name="Steele A.D."/>
            <person name="Gui C."/>
            <person name="Meng S."/>
            <person name="Li G."/>
            <person name="Viehrig K."/>
            <person name="Ye F."/>
            <person name="Su P."/>
            <person name="Kiefer A.F."/>
            <person name="Nichols A."/>
            <person name="Cepeda A.J."/>
            <person name="Yan W."/>
            <person name="Fan B."/>
            <person name="Jiang Y."/>
            <person name="Adhikari A."/>
            <person name="Zheng C.-J."/>
            <person name="Schuster L."/>
            <person name="Cowan T.M."/>
            <person name="Smanski M.J."/>
            <person name="Chevrette M.G."/>
            <person name="De Carvalho L.P.S."/>
            <person name="Shen B."/>
        </authorList>
    </citation>
    <scope>NUCLEOTIDE SEQUENCE [LARGE SCALE GENOMIC DNA]</scope>
    <source>
        <strain evidence="2 3">NPDC000634</strain>
    </source>
</reference>
<dbReference type="SUPFAM" id="SSF51695">
    <property type="entry name" value="PLC-like phosphodiesterases"/>
    <property type="match status" value="1"/>
</dbReference>
<organism evidence="2 3">
    <name type="scientific">Streptomyces carpinensis</name>
    <dbReference type="NCBI Taxonomy" id="66369"/>
    <lineage>
        <taxon>Bacteria</taxon>
        <taxon>Bacillati</taxon>
        <taxon>Actinomycetota</taxon>
        <taxon>Actinomycetes</taxon>
        <taxon>Kitasatosporales</taxon>
        <taxon>Streptomycetaceae</taxon>
        <taxon>Streptomyces</taxon>
    </lineage>
</organism>
<evidence type="ECO:0000313" key="2">
    <source>
        <dbReference type="EMBL" id="MER6981482.1"/>
    </source>
</evidence>
<dbReference type="RefSeq" id="WP_086723399.1">
    <property type="nucleotide sequence ID" value="NZ_MUBM01000032.1"/>
</dbReference>
<dbReference type="InterPro" id="IPR017946">
    <property type="entry name" value="PLC-like_Pdiesterase_TIM-brl"/>
</dbReference>
<dbReference type="PROSITE" id="PS51704">
    <property type="entry name" value="GP_PDE"/>
    <property type="match status" value="1"/>
</dbReference>
<gene>
    <name evidence="2" type="ORF">ABT317_32070</name>
</gene>
<evidence type="ECO:0000259" key="1">
    <source>
        <dbReference type="PROSITE" id="PS51704"/>
    </source>
</evidence>
<protein>
    <submittedName>
        <fullName evidence="2">Glycerophosphodiester phosphodiesterase</fullName>
    </submittedName>
</protein>
<proteinExistence type="predicted"/>
<keyword evidence="3" id="KW-1185">Reference proteome</keyword>
<dbReference type="Gene3D" id="3.20.20.190">
    <property type="entry name" value="Phosphatidylinositol (PI) phosphodiesterase"/>
    <property type="match status" value="1"/>
</dbReference>
<feature type="domain" description="GP-PDE" evidence="1">
    <location>
        <begin position="15"/>
        <end position="248"/>
    </location>
</feature>
<name>A0ABV1WBE9_9ACTN</name>
<dbReference type="CDD" id="cd08561">
    <property type="entry name" value="GDPD_cytoplasmic_ScUgpQ2_like"/>
    <property type="match status" value="1"/>
</dbReference>